<keyword evidence="4 5" id="KW-0472">Membrane</keyword>
<sequence>MQVAGEIPSFKVLKRGTIWAVGIVGGLYLFIVTIVGHAFTWKDGKLDQSYKLENYVAVFLNVTNSHNVTDSHNATFVEQERSKVLRHEEKVSVAAAVLISISAIGSMISVTYTCVRVKQSIGWTNILPWSRLLRRSGPLRPGYQRLRQNQGNDESTVRLTLPDENPFSYLGTPEGGIVAHWIMTVFYICVTAAITPLSKAISLSANLLVYGHFFIEALVGLGFTWFKPVDPRPRPRGYPAIGWFPNGIPERPPKWMRRSYYSSSIDWVQNGIFQIALGLGTMLTSLVLIVLDAYTGEDSEHWDFLNFYVTAGLLLLASFYWFFFVRARPHSEVTRATLPSERLYECFGRHLELSTHGLDDINDPEMICSFCARFQGTEMELLSQDHMRSHDNESRHPAAHRHPHYGYLHFISTNAFMY</sequence>
<name>A0A135SEL2_9PEZI</name>
<dbReference type="Pfam" id="PF13520">
    <property type="entry name" value="AA_permease_2"/>
    <property type="match status" value="1"/>
</dbReference>
<evidence type="ECO:0000256" key="4">
    <source>
        <dbReference type="ARBA" id="ARBA00023136"/>
    </source>
</evidence>
<comment type="caution">
    <text evidence="6">The sequence shown here is derived from an EMBL/GenBank/DDBJ whole genome shotgun (WGS) entry which is preliminary data.</text>
</comment>
<dbReference type="SUPFAM" id="SSF103473">
    <property type="entry name" value="MFS general substrate transporter"/>
    <property type="match status" value="1"/>
</dbReference>
<dbReference type="EMBL" id="JFBX01000586">
    <property type="protein sequence ID" value="KXH34325.1"/>
    <property type="molecule type" value="Genomic_DNA"/>
</dbReference>
<comment type="subcellular location">
    <subcellularLocation>
        <location evidence="1">Membrane</location>
        <topology evidence="1">Multi-pass membrane protein</topology>
    </subcellularLocation>
</comment>
<feature type="transmembrane region" description="Helical" evidence="5">
    <location>
        <begin position="271"/>
        <end position="293"/>
    </location>
</feature>
<feature type="transmembrane region" description="Helical" evidence="5">
    <location>
        <begin position="91"/>
        <end position="112"/>
    </location>
</feature>
<feature type="transmembrane region" description="Helical" evidence="5">
    <location>
        <begin position="18"/>
        <end position="41"/>
    </location>
</feature>
<keyword evidence="2 5" id="KW-0812">Transmembrane</keyword>
<evidence type="ECO:0000256" key="3">
    <source>
        <dbReference type="ARBA" id="ARBA00022989"/>
    </source>
</evidence>
<proteinExistence type="predicted"/>
<dbReference type="GO" id="GO:0022857">
    <property type="term" value="F:transmembrane transporter activity"/>
    <property type="evidence" value="ECO:0007669"/>
    <property type="project" value="InterPro"/>
</dbReference>
<dbReference type="InterPro" id="IPR036259">
    <property type="entry name" value="MFS_trans_sf"/>
</dbReference>
<evidence type="ECO:0000256" key="2">
    <source>
        <dbReference type="ARBA" id="ARBA00022692"/>
    </source>
</evidence>
<reference evidence="6 7" key="1">
    <citation type="submission" date="2014-02" db="EMBL/GenBank/DDBJ databases">
        <title>The genome sequence of Colletotrichum simmondsii CBS122122.</title>
        <authorList>
            <person name="Baroncelli R."/>
            <person name="Thon M.R."/>
        </authorList>
    </citation>
    <scope>NUCLEOTIDE SEQUENCE [LARGE SCALE GENOMIC DNA]</scope>
    <source>
        <strain evidence="6 7">CBS122122</strain>
    </source>
</reference>
<dbReference type="AlphaFoldDB" id="A0A135SEL2"/>
<organism evidence="6 7">
    <name type="scientific">Colletotrichum simmondsii</name>
    <dbReference type="NCBI Taxonomy" id="703756"/>
    <lineage>
        <taxon>Eukaryota</taxon>
        <taxon>Fungi</taxon>
        <taxon>Dikarya</taxon>
        <taxon>Ascomycota</taxon>
        <taxon>Pezizomycotina</taxon>
        <taxon>Sordariomycetes</taxon>
        <taxon>Hypocreomycetidae</taxon>
        <taxon>Glomerellales</taxon>
        <taxon>Glomerellaceae</taxon>
        <taxon>Colletotrichum</taxon>
        <taxon>Colletotrichum acutatum species complex</taxon>
    </lineage>
</organism>
<keyword evidence="3 5" id="KW-1133">Transmembrane helix</keyword>
<accession>A0A135SEL2</accession>
<feature type="transmembrane region" description="Helical" evidence="5">
    <location>
        <begin position="305"/>
        <end position="324"/>
    </location>
</feature>
<feature type="transmembrane region" description="Helical" evidence="5">
    <location>
        <begin position="207"/>
        <end position="226"/>
    </location>
</feature>
<gene>
    <name evidence="6" type="ORF">CSIM01_00236</name>
</gene>
<evidence type="ECO:0000313" key="6">
    <source>
        <dbReference type="EMBL" id="KXH34325.1"/>
    </source>
</evidence>
<dbReference type="InterPro" id="IPR002293">
    <property type="entry name" value="AA/rel_permease1"/>
</dbReference>
<dbReference type="OrthoDB" id="4719812at2759"/>
<evidence type="ECO:0000256" key="5">
    <source>
        <dbReference type="SAM" id="Phobius"/>
    </source>
</evidence>
<dbReference type="GO" id="GO:0016020">
    <property type="term" value="C:membrane"/>
    <property type="evidence" value="ECO:0007669"/>
    <property type="project" value="UniProtKB-SubCell"/>
</dbReference>
<keyword evidence="7" id="KW-1185">Reference proteome</keyword>
<evidence type="ECO:0000313" key="7">
    <source>
        <dbReference type="Proteomes" id="UP000070328"/>
    </source>
</evidence>
<dbReference type="Gene3D" id="1.20.1740.10">
    <property type="entry name" value="Amino acid/polyamine transporter I"/>
    <property type="match status" value="1"/>
</dbReference>
<dbReference type="Proteomes" id="UP000070328">
    <property type="component" value="Unassembled WGS sequence"/>
</dbReference>
<protein>
    <submittedName>
        <fullName evidence="6">Uncharacterized protein</fullName>
    </submittedName>
</protein>
<evidence type="ECO:0000256" key="1">
    <source>
        <dbReference type="ARBA" id="ARBA00004141"/>
    </source>
</evidence>
<feature type="transmembrane region" description="Helical" evidence="5">
    <location>
        <begin position="177"/>
        <end position="195"/>
    </location>
</feature>